<evidence type="ECO:0000313" key="3">
    <source>
        <dbReference type="EMBL" id="TWI05968.1"/>
    </source>
</evidence>
<evidence type="ECO:0000256" key="1">
    <source>
        <dbReference type="SAM" id="SignalP"/>
    </source>
</evidence>
<keyword evidence="4" id="KW-1185">Reference proteome</keyword>
<sequence length="144" mass="16286">MRHLLLFCLALVFTPPVFAAGTTTDAELLSIDASWNDLRLKSDVAALQRLIADDWLLTHSDGRTQDKADYLGELRTRSRTNQGIDNEDVVLRRYGDTAVVTGTSVQSGISNGKPWHGRFRFTRVWVLREDRWQMVASHSSRVAE</sequence>
<protein>
    <submittedName>
        <fullName evidence="3">Uncharacterized protein DUF4440</fullName>
    </submittedName>
</protein>
<feature type="domain" description="DUF4440" evidence="2">
    <location>
        <begin position="29"/>
        <end position="134"/>
    </location>
</feature>
<reference evidence="3 4" key="1">
    <citation type="journal article" date="2015" name="Stand. Genomic Sci.">
        <title>Genomic Encyclopedia of Bacterial and Archaeal Type Strains, Phase III: the genomes of soil and plant-associated and newly described type strains.</title>
        <authorList>
            <person name="Whitman W.B."/>
            <person name="Woyke T."/>
            <person name="Klenk H.P."/>
            <person name="Zhou Y."/>
            <person name="Lilburn T.G."/>
            <person name="Beck B.J."/>
            <person name="De Vos P."/>
            <person name="Vandamme P."/>
            <person name="Eisen J.A."/>
            <person name="Garrity G."/>
            <person name="Hugenholtz P."/>
            <person name="Kyrpides N.C."/>
        </authorList>
    </citation>
    <scope>NUCLEOTIDE SEQUENCE [LARGE SCALE GENOMIC DNA]</scope>
    <source>
        <strain evidence="3 4">CGMCC 1.10821</strain>
    </source>
</reference>
<evidence type="ECO:0000313" key="4">
    <source>
        <dbReference type="Proteomes" id="UP000315167"/>
    </source>
</evidence>
<name>A0A562LEC4_9GAMM</name>
<feature type="signal peptide" evidence="1">
    <location>
        <begin position="1"/>
        <end position="19"/>
    </location>
</feature>
<organism evidence="3 4">
    <name type="scientific">Luteimonas cucumeris</name>
    <dbReference type="NCBI Taxonomy" id="985012"/>
    <lineage>
        <taxon>Bacteria</taxon>
        <taxon>Pseudomonadati</taxon>
        <taxon>Pseudomonadota</taxon>
        <taxon>Gammaproteobacteria</taxon>
        <taxon>Lysobacterales</taxon>
        <taxon>Lysobacteraceae</taxon>
        <taxon>Luteimonas</taxon>
    </lineage>
</organism>
<keyword evidence="1" id="KW-0732">Signal</keyword>
<dbReference type="Proteomes" id="UP000315167">
    <property type="component" value="Unassembled WGS sequence"/>
</dbReference>
<dbReference type="Pfam" id="PF14534">
    <property type="entry name" value="DUF4440"/>
    <property type="match status" value="1"/>
</dbReference>
<evidence type="ECO:0000259" key="2">
    <source>
        <dbReference type="Pfam" id="PF14534"/>
    </source>
</evidence>
<dbReference type="EMBL" id="VLKN01000001">
    <property type="protein sequence ID" value="TWI05968.1"/>
    <property type="molecule type" value="Genomic_DNA"/>
</dbReference>
<dbReference type="InterPro" id="IPR032710">
    <property type="entry name" value="NTF2-like_dom_sf"/>
</dbReference>
<dbReference type="OrthoDB" id="5956292at2"/>
<proteinExistence type="predicted"/>
<accession>A0A562LEC4</accession>
<dbReference type="AlphaFoldDB" id="A0A562LEC4"/>
<gene>
    <name evidence="3" type="ORF">IP90_00230</name>
</gene>
<dbReference type="SUPFAM" id="SSF54427">
    <property type="entry name" value="NTF2-like"/>
    <property type="match status" value="1"/>
</dbReference>
<feature type="chain" id="PRO_5021951630" evidence="1">
    <location>
        <begin position="20"/>
        <end position="144"/>
    </location>
</feature>
<comment type="caution">
    <text evidence="3">The sequence shown here is derived from an EMBL/GenBank/DDBJ whole genome shotgun (WGS) entry which is preliminary data.</text>
</comment>
<dbReference type="RefSeq" id="WP_158635231.1">
    <property type="nucleotide sequence ID" value="NZ_VLKN01000001.1"/>
</dbReference>
<dbReference type="InterPro" id="IPR027843">
    <property type="entry name" value="DUF4440"/>
</dbReference>
<dbReference type="Gene3D" id="3.10.450.50">
    <property type="match status" value="1"/>
</dbReference>